<protein>
    <submittedName>
        <fullName evidence="1">YqcI/YcgG family protein</fullName>
    </submittedName>
</protein>
<dbReference type="PANTHER" id="PTHR40045">
    <property type="entry name" value="YCGG FAMILY PROTEIN"/>
    <property type="match status" value="1"/>
</dbReference>
<keyword evidence="2" id="KW-1185">Reference proteome</keyword>
<dbReference type="NCBIfam" id="NF041366">
    <property type="entry name" value="GntA_guanitoxin"/>
    <property type="match status" value="1"/>
</dbReference>
<evidence type="ECO:0000313" key="1">
    <source>
        <dbReference type="EMBL" id="MXP09203.1"/>
    </source>
</evidence>
<dbReference type="RefSeq" id="WP_160615853.1">
    <property type="nucleotide sequence ID" value="NZ_WTYR01000001.1"/>
</dbReference>
<accession>A0A6I4U2M9</accession>
<dbReference type="Pfam" id="PF08892">
    <property type="entry name" value="YqcI_YcgG"/>
    <property type="match status" value="1"/>
</dbReference>
<dbReference type="PANTHER" id="PTHR40045:SF1">
    <property type="entry name" value="YQCI_YCGG FAMILY PROTEIN"/>
    <property type="match status" value="1"/>
</dbReference>
<reference evidence="1 2" key="1">
    <citation type="submission" date="2019-12" db="EMBL/GenBank/DDBJ databases">
        <title>Genomic-based taxomic classification of the family Erythrobacteraceae.</title>
        <authorList>
            <person name="Xu L."/>
        </authorList>
    </citation>
    <scope>NUCLEOTIDE SEQUENCE [LARGE SCALE GENOMIC DNA]</scope>
    <source>
        <strain evidence="1 2">LMG 29519</strain>
    </source>
</reference>
<dbReference type="OrthoDB" id="283514at2"/>
<dbReference type="Proteomes" id="UP000429229">
    <property type="component" value="Unassembled WGS sequence"/>
</dbReference>
<organism evidence="1 2">
    <name type="scientific">Alteriqipengyuania halimionae</name>
    <dbReference type="NCBI Taxonomy" id="1926630"/>
    <lineage>
        <taxon>Bacteria</taxon>
        <taxon>Pseudomonadati</taxon>
        <taxon>Pseudomonadota</taxon>
        <taxon>Alphaproteobacteria</taxon>
        <taxon>Sphingomonadales</taxon>
        <taxon>Erythrobacteraceae</taxon>
        <taxon>Alteriqipengyuania</taxon>
    </lineage>
</organism>
<dbReference type="AlphaFoldDB" id="A0A6I4U2M9"/>
<gene>
    <name evidence="1" type="ORF">GRI68_03310</name>
</gene>
<dbReference type="EMBL" id="WTYR01000001">
    <property type="protein sequence ID" value="MXP09203.1"/>
    <property type="molecule type" value="Genomic_DNA"/>
</dbReference>
<evidence type="ECO:0000313" key="2">
    <source>
        <dbReference type="Proteomes" id="UP000429229"/>
    </source>
</evidence>
<name>A0A6I4U2M9_9SPHN</name>
<sequence>MTTTTTCPAAEETSGNHDRTVALEEKLRGFIERTDFPCVGAKAVLNRDWLRVYEARDLRSAWDDLAIHDRLLAWAKGYRTDPDALRSFAVVFGAPGETSEVEFEQLMWERIQSLTAKDDWRGQKLDDRVSSDPKDSHFSLSFGGEAFFIVGLHPGASREARRFAYPTLVFNLHDQFERLRDDGRYEKLRAAILARDKALSGSINPMLARHGAASEARQYSGRAVDENWECPFSDPRMENK</sequence>
<dbReference type="InterPro" id="IPR014988">
    <property type="entry name" value="Uncharacterised_YqcI/YcgG"/>
</dbReference>
<proteinExistence type="predicted"/>
<comment type="caution">
    <text evidence="1">The sequence shown here is derived from an EMBL/GenBank/DDBJ whole genome shotgun (WGS) entry which is preliminary data.</text>
</comment>